<evidence type="ECO:0000313" key="4">
    <source>
        <dbReference type="Proteomes" id="UP000075902"/>
    </source>
</evidence>
<dbReference type="InterPro" id="IPR029526">
    <property type="entry name" value="PGBD"/>
</dbReference>
<evidence type="ECO:0000259" key="2">
    <source>
        <dbReference type="Pfam" id="PF13843"/>
    </source>
</evidence>
<name>A0A182TMA0_9DIPT</name>
<dbReference type="PANTHER" id="PTHR46599:SF3">
    <property type="entry name" value="PIGGYBAC TRANSPOSABLE ELEMENT-DERIVED PROTEIN 4"/>
    <property type="match status" value="1"/>
</dbReference>
<evidence type="ECO:0000313" key="3">
    <source>
        <dbReference type="EnsemblMetazoa" id="AMEC004907-PA"/>
    </source>
</evidence>
<dbReference type="VEuPathDB" id="VectorBase:AMEC004907"/>
<dbReference type="PANTHER" id="PTHR46599">
    <property type="entry name" value="PIGGYBAC TRANSPOSABLE ELEMENT-DERIVED PROTEIN 4"/>
    <property type="match status" value="1"/>
</dbReference>
<feature type="domain" description="PiggyBac transposable element-derived protein" evidence="2">
    <location>
        <begin position="98"/>
        <end position="458"/>
    </location>
</feature>
<feature type="compositionally biased region" description="Basic and acidic residues" evidence="1">
    <location>
        <begin position="21"/>
        <end position="30"/>
    </location>
</feature>
<proteinExistence type="predicted"/>
<sequence length="565" mass="64116">MSDNLNNIPNCYPYNEDSSSDSDHDAKSDESDMENNIEEVMQASIMEELDEDSQEQATGRFVNALEARSSWKPWAGKQKPFPFFRKKRLSVDLPAKSTPYEIFSLILDDKLVAHIALAMNLYMEKKNAQKSKASKWLETNPKEVRKFIGLMIWMDLVRVGRLEDYWSESVLYNFAVPRAAMYRDRFRALLGAFCFYNDGTSKTDSKEPGKIGAFIDVLQSKFQALLHLGEDVVVREMLALGRDRTSFKQYIPASAHRHGRWALFKLCSLEGYTWGLKLCTEQRLIGEAQLANSVCMELCEPLLNQSRTVYIDNFHASYDLAQALLANQTHLVGTVRVNGSSMPKDVLLAKLRKGEIIARENDDGVMVLKWKGTCTMGLLSTKHSPALVPMESQVRSNRRWIRVARIQPEAVIAHIQAKGRPDRSDAIGPHITDLRKGMKWYKQVGLVLLLQVCVTNAWILHRMVTKKKLKLATFREQLVDQLVPLPSPTVERGLSGGEKKYTHHLEVRTGGNGRTVRRTCANCYAESRKTMSRYEAARNTKAATTFCGSCPKQPQLCMPCFNKLH</sequence>
<protein>
    <recommendedName>
        <fullName evidence="2">PiggyBac transposable element-derived protein domain-containing protein</fullName>
    </recommendedName>
</protein>
<dbReference type="AlphaFoldDB" id="A0A182TMA0"/>
<dbReference type="Proteomes" id="UP000075902">
    <property type="component" value="Unassembled WGS sequence"/>
</dbReference>
<evidence type="ECO:0000256" key="1">
    <source>
        <dbReference type="SAM" id="MobiDB-lite"/>
    </source>
</evidence>
<feature type="region of interest" description="Disordered" evidence="1">
    <location>
        <begin position="1"/>
        <end position="36"/>
    </location>
</feature>
<dbReference type="Pfam" id="PF13843">
    <property type="entry name" value="DDE_Tnp_1_7"/>
    <property type="match status" value="1"/>
</dbReference>
<keyword evidence="4" id="KW-1185">Reference proteome</keyword>
<reference evidence="4" key="1">
    <citation type="submission" date="2014-01" db="EMBL/GenBank/DDBJ databases">
        <title>The Genome Sequence of Anopheles melas CM1001059_A (V2).</title>
        <authorList>
            <consortium name="The Broad Institute Genomics Platform"/>
            <person name="Neafsey D.E."/>
            <person name="Besansky N."/>
            <person name="Howell P."/>
            <person name="Walton C."/>
            <person name="Young S.K."/>
            <person name="Zeng Q."/>
            <person name="Gargeya S."/>
            <person name="Fitzgerald M."/>
            <person name="Haas B."/>
            <person name="Abouelleil A."/>
            <person name="Allen A.W."/>
            <person name="Alvarado L."/>
            <person name="Arachchi H.M."/>
            <person name="Berlin A.M."/>
            <person name="Chapman S.B."/>
            <person name="Gainer-Dewar J."/>
            <person name="Goldberg J."/>
            <person name="Griggs A."/>
            <person name="Gujja S."/>
            <person name="Hansen M."/>
            <person name="Howarth C."/>
            <person name="Imamovic A."/>
            <person name="Ireland A."/>
            <person name="Larimer J."/>
            <person name="McCowan C."/>
            <person name="Murphy C."/>
            <person name="Pearson M."/>
            <person name="Poon T.W."/>
            <person name="Priest M."/>
            <person name="Roberts A."/>
            <person name="Saif S."/>
            <person name="Shea T."/>
            <person name="Sisk P."/>
            <person name="Sykes S."/>
            <person name="Wortman J."/>
            <person name="Nusbaum C."/>
            <person name="Birren B."/>
        </authorList>
    </citation>
    <scope>NUCLEOTIDE SEQUENCE [LARGE SCALE GENOMIC DNA]</scope>
    <source>
        <strain evidence="4">CM1001059</strain>
    </source>
</reference>
<organism evidence="3 4">
    <name type="scientific">Anopheles melas</name>
    <dbReference type="NCBI Taxonomy" id="34690"/>
    <lineage>
        <taxon>Eukaryota</taxon>
        <taxon>Metazoa</taxon>
        <taxon>Ecdysozoa</taxon>
        <taxon>Arthropoda</taxon>
        <taxon>Hexapoda</taxon>
        <taxon>Insecta</taxon>
        <taxon>Pterygota</taxon>
        <taxon>Neoptera</taxon>
        <taxon>Endopterygota</taxon>
        <taxon>Diptera</taxon>
        <taxon>Nematocera</taxon>
        <taxon>Culicoidea</taxon>
        <taxon>Culicidae</taxon>
        <taxon>Anophelinae</taxon>
        <taxon>Anopheles</taxon>
    </lineage>
</organism>
<reference evidence="3" key="2">
    <citation type="submission" date="2020-05" db="UniProtKB">
        <authorList>
            <consortium name="EnsemblMetazoa"/>
        </authorList>
    </citation>
    <scope>IDENTIFICATION</scope>
    <source>
        <strain evidence="3">CM1001059</strain>
    </source>
</reference>
<dbReference type="EnsemblMetazoa" id="AMEC004907-RA">
    <property type="protein sequence ID" value="AMEC004907-PA"/>
    <property type="gene ID" value="AMEC004907"/>
</dbReference>
<accession>A0A182TMA0</accession>